<dbReference type="AlphaFoldDB" id="K4KM69"/>
<dbReference type="InterPro" id="IPR005119">
    <property type="entry name" value="LysR_subst-bd"/>
</dbReference>
<dbReference type="Pfam" id="PF03466">
    <property type="entry name" value="LysR_substrate"/>
    <property type="match status" value="1"/>
</dbReference>
<dbReference type="InterPro" id="IPR058163">
    <property type="entry name" value="LysR-type_TF_proteobact-type"/>
</dbReference>
<dbReference type="OrthoDB" id="570111at2"/>
<dbReference type="GO" id="GO:0006351">
    <property type="term" value="P:DNA-templated transcription"/>
    <property type="evidence" value="ECO:0007669"/>
    <property type="project" value="TreeGrafter"/>
</dbReference>
<dbReference type="EMBL" id="CP003746">
    <property type="protein sequence ID" value="AFV00265.1"/>
    <property type="molecule type" value="Genomic_DNA"/>
</dbReference>
<dbReference type="Gene3D" id="3.40.190.290">
    <property type="match status" value="1"/>
</dbReference>
<dbReference type="Gene3D" id="1.10.10.10">
    <property type="entry name" value="Winged helix-like DNA-binding domain superfamily/Winged helix DNA-binding domain"/>
    <property type="match status" value="1"/>
</dbReference>
<dbReference type="KEGG" id="saga:M5M_15660"/>
<dbReference type="SUPFAM" id="SSF46785">
    <property type="entry name" value="Winged helix' DNA-binding domain"/>
    <property type="match status" value="1"/>
</dbReference>
<dbReference type="InterPro" id="IPR036390">
    <property type="entry name" value="WH_DNA-bd_sf"/>
</dbReference>
<comment type="similarity">
    <text evidence="1">Belongs to the LysR transcriptional regulatory family.</text>
</comment>
<dbReference type="GO" id="GO:0003700">
    <property type="term" value="F:DNA-binding transcription factor activity"/>
    <property type="evidence" value="ECO:0007669"/>
    <property type="project" value="TreeGrafter"/>
</dbReference>
<evidence type="ECO:0000259" key="2">
    <source>
        <dbReference type="Pfam" id="PF03466"/>
    </source>
</evidence>
<evidence type="ECO:0000313" key="3">
    <source>
        <dbReference type="EMBL" id="AFV00265.1"/>
    </source>
</evidence>
<dbReference type="PANTHER" id="PTHR30537">
    <property type="entry name" value="HTH-TYPE TRANSCRIPTIONAL REGULATOR"/>
    <property type="match status" value="1"/>
</dbReference>
<dbReference type="RefSeq" id="WP_015048417.1">
    <property type="nucleotide sequence ID" value="NC_018868.3"/>
</dbReference>
<dbReference type="eggNOG" id="COG0583">
    <property type="taxonomic scope" value="Bacteria"/>
</dbReference>
<accession>K4KM69</accession>
<dbReference type="Proteomes" id="UP000000466">
    <property type="component" value="Chromosome"/>
</dbReference>
<dbReference type="PANTHER" id="PTHR30537:SF3">
    <property type="entry name" value="TRANSCRIPTIONAL REGULATORY PROTEIN"/>
    <property type="match status" value="1"/>
</dbReference>
<dbReference type="GO" id="GO:0043565">
    <property type="term" value="F:sequence-specific DNA binding"/>
    <property type="evidence" value="ECO:0007669"/>
    <property type="project" value="TreeGrafter"/>
</dbReference>
<dbReference type="STRING" id="1117647.M5M_15660"/>
<dbReference type="HOGENOM" id="CLU_039613_2_1_6"/>
<organism evidence="3 4">
    <name type="scientific">Simiduia agarivorans (strain DSM 21679 / JCM 13881 / BCRC 17597 / SA1)</name>
    <dbReference type="NCBI Taxonomy" id="1117647"/>
    <lineage>
        <taxon>Bacteria</taxon>
        <taxon>Pseudomonadati</taxon>
        <taxon>Pseudomonadota</taxon>
        <taxon>Gammaproteobacteria</taxon>
        <taxon>Cellvibrionales</taxon>
        <taxon>Cellvibrionaceae</taxon>
        <taxon>Simiduia</taxon>
    </lineage>
</organism>
<feature type="domain" description="LysR substrate-binding" evidence="2">
    <location>
        <begin position="90"/>
        <end position="277"/>
    </location>
</feature>
<dbReference type="SUPFAM" id="SSF53850">
    <property type="entry name" value="Periplasmic binding protein-like II"/>
    <property type="match status" value="1"/>
</dbReference>
<protein>
    <submittedName>
        <fullName evidence="3">LysR family transcriptional regulator</fullName>
    </submittedName>
</protein>
<dbReference type="InterPro" id="IPR036388">
    <property type="entry name" value="WH-like_DNA-bd_sf"/>
</dbReference>
<evidence type="ECO:0000313" key="4">
    <source>
        <dbReference type="Proteomes" id="UP000000466"/>
    </source>
</evidence>
<sequence length="290" mass="32366">MINWDDYRVLLAIQRSNSLRTAAKALGVNHSTVQRRCASINQKSASTIVEQAGNNYRLSELGVALAKTAEKIEQLIAEDERMYAVNRIALAGEIKLSLPPPILQFLLLDDINAFRRAHPGIKLTIESSFMLADLDLSEAQVVIRVSNQPDDHLIGHRLFPIGVNYYASKDYLDDTNHRDLQWITAQAGVEHNAWIADSPYPDAPCHLSIDDLTARHQAAANGHGMIRGANYIASHFPNLAPIDNSPDMPFQDIWVLTHPDFIGLPRIKRLMQALISALKKKREIVVGNNK</sequence>
<proteinExistence type="inferred from homology"/>
<name>K4KM69_SIMAS</name>
<evidence type="ECO:0000256" key="1">
    <source>
        <dbReference type="ARBA" id="ARBA00009437"/>
    </source>
</evidence>
<keyword evidence="4" id="KW-1185">Reference proteome</keyword>
<gene>
    <name evidence="3" type="ordered locus">M5M_15660</name>
</gene>
<reference evidence="3 4" key="1">
    <citation type="journal article" date="2013" name="Genome Announc.">
        <title>Complete genome sequence of Simiduia agarivorans SA1(T), a marine bacterium able to degrade a variety of polysaccharides.</title>
        <authorList>
            <person name="Lin S.Y."/>
            <person name="Shieh W.Y."/>
            <person name="Chen J.S."/>
            <person name="Tang S.L."/>
        </authorList>
    </citation>
    <scope>NUCLEOTIDE SEQUENCE [LARGE SCALE GENOMIC DNA]</scope>
    <source>
        <strain evidence="4">DSM 21679 / JCM 13881 / BCRC 17597 / SA1</strain>
    </source>
</reference>